<dbReference type="AlphaFoldDB" id="A0A4V5NYA3"/>
<dbReference type="NCBIfam" id="TIGR04183">
    <property type="entry name" value="Por_Secre_tail"/>
    <property type="match status" value="1"/>
</dbReference>
<proteinExistence type="predicted"/>
<dbReference type="InterPro" id="IPR051532">
    <property type="entry name" value="Ester_Hydrolysis_Enzymes"/>
</dbReference>
<evidence type="ECO:0000313" key="4">
    <source>
        <dbReference type="Proteomes" id="UP000307244"/>
    </source>
</evidence>
<accession>A0A4V5NYA3</accession>
<gene>
    <name evidence="3" type="ORF">FA047_19770</name>
</gene>
<dbReference type="Gene3D" id="3.40.50.1110">
    <property type="entry name" value="SGNH hydrolase"/>
    <property type="match status" value="1"/>
</dbReference>
<dbReference type="Pfam" id="PF13472">
    <property type="entry name" value="Lipase_GDSL_2"/>
    <property type="match status" value="1"/>
</dbReference>
<dbReference type="InterPro" id="IPR036514">
    <property type="entry name" value="SGNH_hydro_sf"/>
</dbReference>
<evidence type="ECO:0000259" key="2">
    <source>
        <dbReference type="Pfam" id="PF18962"/>
    </source>
</evidence>
<dbReference type="SUPFAM" id="SSF52266">
    <property type="entry name" value="SGNH hydrolase"/>
    <property type="match status" value="1"/>
</dbReference>
<sequence>MLLRRIFIFVCFVMLGVTAFSQGRMPVCGPYSQFYSKDSLNIVTFGASTVQGNPDPLNFQTSLKSFLENCYTGKPVVIANHGIAGENTTQGLLRFDKAIENKTGFVLILMGANDAVQIIDGNEKLSNTLSNMRTMINKARSRKLAVILGTIQYFVETPGRTPAARLSQRRNRTIDMINNGYKNLAKELGVRVADINSLIGKNKQLYADDVHPNAKGYGVISLMWFDALNQEIIENYLSPGIVQNYPNPANTFTKLGFNLPNAARVKITLYNIFGQRVAVVFDDYRNAGYQEENISTEMYAAGVYVLHYELLGHKFSKKLVIVH</sequence>
<evidence type="ECO:0000259" key="1">
    <source>
        <dbReference type="Pfam" id="PF13472"/>
    </source>
</evidence>
<protein>
    <submittedName>
        <fullName evidence="3">T9SS type A sorting domain-containing protein</fullName>
    </submittedName>
</protein>
<dbReference type="PANTHER" id="PTHR30383:SF5">
    <property type="entry name" value="SGNH HYDROLASE-TYPE ESTERASE DOMAIN-CONTAINING PROTEIN"/>
    <property type="match status" value="1"/>
</dbReference>
<dbReference type="EMBL" id="SWBQ01000008">
    <property type="protein sequence ID" value="TKC02907.1"/>
    <property type="molecule type" value="Genomic_DNA"/>
</dbReference>
<feature type="domain" description="SGNH hydrolase-type esterase" evidence="1">
    <location>
        <begin position="45"/>
        <end position="217"/>
    </location>
</feature>
<organism evidence="3 4">
    <name type="scientific">Pedobacter frigoris</name>
    <dbReference type="NCBI Taxonomy" id="2571272"/>
    <lineage>
        <taxon>Bacteria</taxon>
        <taxon>Pseudomonadati</taxon>
        <taxon>Bacteroidota</taxon>
        <taxon>Sphingobacteriia</taxon>
        <taxon>Sphingobacteriales</taxon>
        <taxon>Sphingobacteriaceae</taxon>
        <taxon>Pedobacter</taxon>
    </lineage>
</organism>
<dbReference type="PANTHER" id="PTHR30383">
    <property type="entry name" value="THIOESTERASE 1/PROTEASE 1/LYSOPHOSPHOLIPASE L1"/>
    <property type="match status" value="1"/>
</dbReference>
<reference evidence="3 4" key="1">
    <citation type="submission" date="2019-04" db="EMBL/GenBank/DDBJ databases">
        <title>Pedobacter sp. RP-3-15 sp. nov., isolated from Arctic soil.</title>
        <authorList>
            <person name="Dahal R.H."/>
            <person name="Kim D.-U."/>
        </authorList>
    </citation>
    <scope>NUCLEOTIDE SEQUENCE [LARGE SCALE GENOMIC DNA]</scope>
    <source>
        <strain evidence="3 4">RP-3-15</strain>
    </source>
</reference>
<comment type="caution">
    <text evidence="3">The sequence shown here is derived from an EMBL/GenBank/DDBJ whole genome shotgun (WGS) entry which is preliminary data.</text>
</comment>
<evidence type="ECO:0000313" key="3">
    <source>
        <dbReference type="EMBL" id="TKC02907.1"/>
    </source>
</evidence>
<feature type="domain" description="Secretion system C-terminal sorting" evidence="2">
    <location>
        <begin position="245"/>
        <end position="321"/>
    </location>
</feature>
<name>A0A4V5NYA3_9SPHI</name>
<dbReference type="Proteomes" id="UP000307244">
    <property type="component" value="Unassembled WGS sequence"/>
</dbReference>
<dbReference type="OrthoDB" id="9794725at2"/>
<dbReference type="GO" id="GO:0004622">
    <property type="term" value="F:phosphatidylcholine lysophospholipase activity"/>
    <property type="evidence" value="ECO:0007669"/>
    <property type="project" value="TreeGrafter"/>
</dbReference>
<dbReference type="InterPro" id="IPR026444">
    <property type="entry name" value="Secre_tail"/>
</dbReference>
<keyword evidence="4" id="KW-1185">Reference proteome</keyword>
<dbReference type="InterPro" id="IPR013830">
    <property type="entry name" value="SGNH_hydro"/>
</dbReference>
<dbReference type="Pfam" id="PF18962">
    <property type="entry name" value="Por_Secre_tail"/>
    <property type="match status" value="1"/>
</dbReference>